<dbReference type="InterPro" id="IPR006938">
    <property type="entry name" value="DUF624"/>
</dbReference>
<dbReference type="Pfam" id="PF04854">
    <property type="entry name" value="DUF624"/>
    <property type="match status" value="1"/>
</dbReference>
<evidence type="ECO:0000313" key="3">
    <source>
        <dbReference type="Proteomes" id="UP001501746"/>
    </source>
</evidence>
<feature type="transmembrane region" description="Helical" evidence="1">
    <location>
        <begin position="102"/>
        <end position="129"/>
    </location>
</feature>
<feature type="transmembrane region" description="Helical" evidence="1">
    <location>
        <begin position="175"/>
        <end position="195"/>
    </location>
</feature>
<proteinExistence type="predicted"/>
<keyword evidence="3" id="KW-1185">Reference proteome</keyword>
<comment type="caution">
    <text evidence="2">The sequence shown here is derived from an EMBL/GenBank/DDBJ whole genome shotgun (WGS) entry which is preliminary data.</text>
</comment>
<dbReference type="PROSITE" id="PS51257">
    <property type="entry name" value="PROKAR_LIPOPROTEIN"/>
    <property type="match status" value="1"/>
</dbReference>
<feature type="transmembrane region" description="Helical" evidence="1">
    <location>
        <begin position="150"/>
        <end position="169"/>
    </location>
</feature>
<name>A0ABN2MFC4_9MICO</name>
<gene>
    <name evidence="2" type="ORF">GCM10009750_00760</name>
</gene>
<dbReference type="EMBL" id="BAAANK010000001">
    <property type="protein sequence ID" value="GAA1822243.1"/>
    <property type="molecule type" value="Genomic_DNA"/>
</dbReference>
<feature type="transmembrane region" description="Helical" evidence="1">
    <location>
        <begin position="16"/>
        <end position="40"/>
    </location>
</feature>
<keyword evidence="1" id="KW-1133">Transmembrane helix</keyword>
<reference evidence="2 3" key="1">
    <citation type="journal article" date="2019" name="Int. J. Syst. Evol. Microbiol.">
        <title>The Global Catalogue of Microorganisms (GCM) 10K type strain sequencing project: providing services to taxonomists for standard genome sequencing and annotation.</title>
        <authorList>
            <consortium name="The Broad Institute Genomics Platform"/>
            <consortium name="The Broad Institute Genome Sequencing Center for Infectious Disease"/>
            <person name="Wu L."/>
            <person name="Ma J."/>
        </authorList>
    </citation>
    <scope>NUCLEOTIDE SEQUENCE [LARGE SCALE GENOMIC DNA]</scope>
    <source>
        <strain evidence="2 3">JCM 14323</strain>
    </source>
</reference>
<sequence>MRIDPENKALDGLTTFLAFIALNVIFLVSCVPIVTIGAAVSALDEVTIRYADEERGRPVAGYFPAFGRNFVQATLLMLCLLVPAAALVFSGLFWLFNPEPFVTALAAIAFLAAAYAFAAFLHAMALVAAYRNSFRQTLKNALLLPAAEPIRTLGLLLIPVTIGCLAVIFPPFVLVVATIGCSLGAYGSAFLFRAVHARHRD</sequence>
<feature type="transmembrane region" description="Helical" evidence="1">
    <location>
        <begin position="75"/>
        <end position="96"/>
    </location>
</feature>
<evidence type="ECO:0000256" key="1">
    <source>
        <dbReference type="SAM" id="Phobius"/>
    </source>
</evidence>
<keyword evidence="1" id="KW-0472">Membrane</keyword>
<keyword evidence="1" id="KW-0812">Transmembrane</keyword>
<evidence type="ECO:0000313" key="2">
    <source>
        <dbReference type="EMBL" id="GAA1822243.1"/>
    </source>
</evidence>
<protein>
    <submittedName>
        <fullName evidence="2">YesL family protein</fullName>
    </submittedName>
</protein>
<organism evidence="2 3">
    <name type="scientific">Agromyces salentinus</name>
    <dbReference type="NCBI Taxonomy" id="269421"/>
    <lineage>
        <taxon>Bacteria</taxon>
        <taxon>Bacillati</taxon>
        <taxon>Actinomycetota</taxon>
        <taxon>Actinomycetes</taxon>
        <taxon>Micrococcales</taxon>
        <taxon>Microbacteriaceae</taxon>
        <taxon>Agromyces</taxon>
    </lineage>
</organism>
<dbReference type="Proteomes" id="UP001501746">
    <property type="component" value="Unassembled WGS sequence"/>
</dbReference>
<dbReference type="RefSeq" id="WP_157425663.1">
    <property type="nucleotide sequence ID" value="NZ_BAAANK010000001.1"/>
</dbReference>
<accession>A0ABN2MFC4</accession>